<evidence type="ECO:0000256" key="4">
    <source>
        <dbReference type="ARBA" id="ARBA00043195"/>
    </source>
</evidence>
<dbReference type="AlphaFoldDB" id="C1C3A3"/>
<organism evidence="7">
    <name type="scientific">Caligus clemensi</name>
    <name type="common">Sea louse</name>
    <dbReference type="NCBI Taxonomy" id="344056"/>
    <lineage>
        <taxon>Eukaryota</taxon>
        <taxon>Metazoa</taxon>
        <taxon>Ecdysozoa</taxon>
        <taxon>Arthropoda</taxon>
        <taxon>Crustacea</taxon>
        <taxon>Multicrustacea</taxon>
        <taxon>Hexanauplia</taxon>
        <taxon>Copepoda</taxon>
        <taxon>Siphonostomatoida</taxon>
        <taxon>Caligidae</taxon>
        <taxon>Caligus</taxon>
    </lineage>
</organism>
<dbReference type="GO" id="GO:0006751">
    <property type="term" value="P:glutathione catabolic process"/>
    <property type="evidence" value="ECO:0007669"/>
    <property type="project" value="InterPro"/>
</dbReference>
<accession>C1C3A3</accession>
<dbReference type="Pfam" id="PF04752">
    <property type="entry name" value="ChaC"/>
    <property type="match status" value="1"/>
</dbReference>
<evidence type="ECO:0000256" key="6">
    <source>
        <dbReference type="ARBA" id="ARBA00048073"/>
    </source>
</evidence>
<reference evidence="7" key="1">
    <citation type="submission" date="2009-03" db="EMBL/GenBank/DDBJ databases">
        <title>Caligus clemensi ESTs and full-length cDNAs.</title>
        <authorList>
            <person name="Yasuike M."/>
            <person name="von Schalburg K."/>
            <person name="Cooper G."/>
            <person name="Leong J."/>
            <person name="Jones S.R.M."/>
            <person name="Koop B.F."/>
        </authorList>
    </citation>
    <scope>NUCLEOTIDE SEQUENCE</scope>
    <source>
        <tissue evidence="7">Whole</tissue>
    </source>
</reference>
<dbReference type="CDD" id="cd06661">
    <property type="entry name" value="GGCT_like"/>
    <property type="match status" value="1"/>
</dbReference>
<evidence type="ECO:0000256" key="2">
    <source>
        <dbReference type="ARBA" id="ARBA00012344"/>
    </source>
</evidence>
<comment type="function">
    <text evidence="5">Catalyzes the cleavage of glutathione into 5-oxo-L-proline and a Cys-Gly dipeptide. Acts specifically on glutathione, but not on other gamma-glutamyl peptides.</text>
</comment>
<dbReference type="InterPro" id="IPR013024">
    <property type="entry name" value="GGCT-like"/>
</dbReference>
<dbReference type="PANTHER" id="PTHR12192:SF2">
    <property type="entry name" value="GLUTATHIONE-SPECIFIC GAMMA-GLUTAMYLCYCLOTRANSFERASE 2"/>
    <property type="match status" value="1"/>
</dbReference>
<dbReference type="EMBL" id="BT081332">
    <property type="protein sequence ID" value="ACO15756.1"/>
    <property type="molecule type" value="mRNA"/>
</dbReference>
<dbReference type="PANTHER" id="PTHR12192">
    <property type="entry name" value="CATION TRANSPORT PROTEIN CHAC-RELATED"/>
    <property type="match status" value="1"/>
</dbReference>
<gene>
    <name evidence="7" type="primary">CHAC2</name>
</gene>
<dbReference type="InterPro" id="IPR036568">
    <property type="entry name" value="GGCT-like_sf"/>
</dbReference>
<protein>
    <recommendedName>
        <fullName evidence="2">glutathione-specific gamma-glutamylcyclotransferase</fullName>
        <ecNumber evidence="2">4.3.2.7</ecNumber>
    </recommendedName>
    <alternativeName>
        <fullName evidence="4">Cation transport regulator-like protein 2</fullName>
    </alternativeName>
</protein>
<evidence type="ECO:0000313" key="7">
    <source>
        <dbReference type="EMBL" id="ACO15756.1"/>
    </source>
</evidence>
<comment type="similarity">
    <text evidence="1">Belongs to the gamma-glutamylcyclotransferase family. ChaC subfamily.</text>
</comment>
<evidence type="ECO:0000256" key="1">
    <source>
        <dbReference type="ARBA" id="ARBA00009662"/>
    </source>
</evidence>
<dbReference type="InterPro" id="IPR006840">
    <property type="entry name" value="ChaC"/>
</dbReference>
<sequence length="186" mass="21435">MVWLFGYGSLIWKTNFNYEKMLTGYIKGYMRRFWWWSLDHRGVPGAPGRVVNVIPSEDPEERVWGVAYEIPDEDWKKTVGPALDHREKGGYSRRQESFHFKNGDGIYECLDVVIYIGSISDPQYAGPDSLENMARTICYSVGPSGPNKEYLFNLSKSLKSVCGVEDSHVMELENVVRQMELNDKKH</sequence>
<evidence type="ECO:0000256" key="5">
    <source>
        <dbReference type="ARBA" id="ARBA00045227"/>
    </source>
</evidence>
<evidence type="ECO:0000256" key="3">
    <source>
        <dbReference type="ARBA" id="ARBA00023239"/>
    </source>
</evidence>
<dbReference type="EC" id="4.3.2.7" evidence="2"/>
<comment type="catalytic activity">
    <reaction evidence="6">
        <text>glutathione = L-cysteinylglycine + 5-oxo-L-proline</text>
        <dbReference type="Rhea" id="RHEA:47724"/>
        <dbReference type="ChEBI" id="CHEBI:57925"/>
        <dbReference type="ChEBI" id="CHEBI:58402"/>
        <dbReference type="ChEBI" id="CHEBI:61694"/>
        <dbReference type="EC" id="4.3.2.7"/>
    </reaction>
</comment>
<proteinExistence type="evidence at transcript level"/>
<dbReference type="GO" id="GO:0005737">
    <property type="term" value="C:cytoplasm"/>
    <property type="evidence" value="ECO:0007669"/>
    <property type="project" value="TreeGrafter"/>
</dbReference>
<dbReference type="Gene3D" id="3.10.490.10">
    <property type="entry name" value="Gamma-glutamyl cyclotransferase-like"/>
    <property type="match status" value="1"/>
</dbReference>
<name>C1C3A3_CALCM</name>
<dbReference type="GO" id="GO:0061928">
    <property type="term" value="F:glutathione specific gamma-glutamylcyclotransferase activity"/>
    <property type="evidence" value="ECO:0007669"/>
    <property type="project" value="UniProtKB-EC"/>
</dbReference>
<keyword evidence="3" id="KW-0456">Lyase</keyword>
<dbReference type="SUPFAM" id="SSF110857">
    <property type="entry name" value="Gamma-glutamyl cyclotransferase-like"/>
    <property type="match status" value="1"/>
</dbReference>